<evidence type="ECO:0000313" key="3">
    <source>
        <dbReference type="EMBL" id="MCQ4925487.1"/>
    </source>
</evidence>
<keyword evidence="1" id="KW-0472">Membrane</keyword>
<dbReference type="Proteomes" id="UP001524478">
    <property type="component" value="Unassembled WGS sequence"/>
</dbReference>
<evidence type="ECO:0000256" key="1">
    <source>
        <dbReference type="SAM" id="Phobius"/>
    </source>
</evidence>
<dbReference type="EMBL" id="JANGAC010000023">
    <property type="protein sequence ID" value="MCQ4925487.1"/>
    <property type="molecule type" value="Genomic_DNA"/>
</dbReference>
<evidence type="ECO:0000259" key="2">
    <source>
        <dbReference type="Pfam" id="PF07670"/>
    </source>
</evidence>
<comment type="caution">
    <text evidence="3">The sequence shown here is derived from an EMBL/GenBank/DDBJ whole genome shotgun (WGS) entry which is preliminary data.</text>
</comment>
<feature type="transmembrane region" description="Helical" evidence="1">
    <location>
        <begin position="121"/>
        <end position="140"/>
    </location>
</feature>
<name>A0ABT1SHQ8_9FIRM</name>
<proteinExistence type="predicted"/>
<dbReference type="RefSeq" id="WP_256312939.1">
    <property type="nucleotide sequence ID" value="NZ_JANGAC010000023.1"/>
</dbReference>
<keyword evidence="4" id="KW-1185">Reference proteome</keyword>
<gene>
    <name evidence="3" type="ORF">NE686_20495</name>
</gene>
<feature type="transmembrane region" description="Helical" evidence="1">
    <location>
        <begin position="61"/>
        <end position="82"/>
    </location>
</feature>
<keyword evidence="1" id="KW-0812">Transmembrane</keyword>
<feature type="domain" description="Nucleoside transporter/FeoB GTPase Gate" evidence="2">
    <location>
        <begin position="18"/>
        <end position="108"/>
    </location>
</feature>
<sequence>MDFWLYIKESFIGALGSVITMAKIIIPLMIIMELLKDSKILDKLSEKMKPIAKFFDISNAAIFPLIIGLIFGLSYGAGVIIESAEENNLSKKDLYTLMIFLIACHAVIEDTLLFVVVGANLWFLLCIRLGVAIIISLFASKALKKLEIKKQLTNEIRGEC</sequence>
<dbReference type="InterPro" id="IPR011642">
    <property type="entry name" value="Gate_dom"/>
</dbReference>
<feature type="transmembrane region" description="Helical" evidence="1">
    <location>
        <begin position="12"/>
        <end position="32"/>
    </location>
</feature>
<accession>A0ABT1SHQ8</accession>
<feature type="transmembrane region" description="Helical" evidence="1">
    <location>
        <begin position="94"/>
        <end position="115"/>
    </location>
</feature>
<organism evidence="3 4">
    <name type="scientific">Tissierella carlieri</name>
    <dbReference type="NCBI Taxonomy" id="689904"/>
    <lineage>
        <taxon>Bacteria</taxon>
        <taxon>Bacillati</taxon>
        <taxon>Bacillota</taxon>
        <taxon>Tissierellia</taxon>
        <taxon>Tissierellales</taxon>
        <taxon>Tissierellaceae</taxon>
        <taxon>Tissierella</taxon>
    </lineage>
</organism>
<dbReference type="Pfam" id="PF07670">
    <property type="entry name" value="Gate"/>
    <property type="match status" value="1"/>
</dbReference>
<protein>
    <submittedName>
        <fullName evidence="3">Nucleoside recognition protein</fullName>
    </submittedName>
</protein>
<keyword evidence="1" id="KW-1133">Transmembrane helix</keyword>
<evidence type="ECO:0000313" key="4">
    <source>
        <dbReference type="Proteomes" id="UP001524478"/>
    </source>
</evidence>
<reference evidence="3 4" key="1">
    <citation type="submission" date="2022-06" db="EMBL/GenBank/DDBJ databases">
        <title>Isolation of gut microbiota from human fecal samples.</title>
        <authorList>
            <person name="Pamer E.G."/>
            <person name="Barat B."/>
            <person name="Waligurski E."/>
            <person name="Medina S."/>
            <person name="Paddock L."/>
            <person name="Mostad J."/>
        </authorList>
    </citation>
    <scope>NUCLEOTIDE SEQUENCE [LARGE SCALE GENOMIC DNA]</scope>
    <source>
        <strain evidence="3 4">DFI.7.95</strain>
    </source>
</reference>